<keyword evidence="3" id="KW-1185">Reference proteome</keyword>
<protein>
    <submittedName>
        <fullName evidence="2">Kirola-like</fullName>
    </submittedName>
</protein>
<sequence>MALKGKLTAQIEMKAGGDLFHELFRYKPQEIPNISPTTIQSCDLHEGEWGNVGSVYFWNYTLDGKLGVAKEVIESIDDEKKSVTFKVIEGDLMKLYKAFKAGFHVETHGGIDLVTWTLEYEKLNDDVEEPLLVLGSCIKLAKDVEAHHLKATRYGQGSLLA</sequence>
<name>A0A8S0UCF1_OLEEU</name>
<dbReference type="OrthoDB" id="1858121at2759"/>
<dbReference type="SMART" id="SM01037">
    <property type="entry name" value="Bet_v_1"/>
    <property type="match status" value="1"/>
</dbReference>
<evidence type="ECO:0000313" key="2">
    <source>
        <dbReference type="EMBL" id="CAA3014383.1"/>
    </source>
</evidence>
<evidence type="ECO:0000259" key="1">
    <source>
        <dbReference type="SMART" id="SM01037"/>
    </source>
</evidence>
<dbReference type="CDD" id="cd07816">
    <property type="entry name" value="Bet_v1-like"/>
    <property type="match status" value="1"/>
</dbReference>
<gene>
    <name evidence="2" type="ORF">OLEA9_A064574</name>
</gene>
<reference evidence="2 3" key="1">
    <citation type="submission" date="2019-12" db="EMBL/GenBank/DDBJ databases">
        <authorList>
            <person name="Alioto T."/>
            <person name="Alioto T."/>
            <person name="Gomez Garrido J."/>
        </authorList>
    </citation>
    <scope>NUCLEOTIDE SEQUENCE [LARGE SCALE GENOMIC DNA]</scope>
</reference>
<feature type="domain" description="Bet v I/Major latex protein" evidence="1">
    <location>
        <begin position="2"/>
        <end position="151"/>
    </location>
</feature>
<dbReference type="InterPro" id="IPR051761">
    <property type="entry name" value="MLP-like_ligand-binding"/>
</dbReference>
<comment type="caution">
    <text evidence="2">The sequence shown here is derived from an EMBL/GenBank/DDBJ whole genome shotgun (WGS) entry which is preliminary data.</text>
</comment>
<dbReference type="Proteomes" id="UP000594638">
    <property type="component" value="Unassembled WGS sequence"/>
</dbReference>
<organism evidence="2 3">
    <name type="scientific">Olea europaea subsp. europaea</name>
    <dbReference type="NCBI Taxonomy" id="158383"/>
    <lineage>
        <taxon>Eukaryota</taxon>
        <taxon>Viridiplantae</taxon>
        <taxon>Streptophyta</taxon>
        <taxon>Embryophyta</taxon>
        <taxon>Tracheophyta</taxon>
        <taxon>Spermatophyta</taxon>
        <taxon>Magnoliopsida</taxon>
        <taxon>eudicotyledons</taxon>
        <taxon>Gunneridae</taxon>
        <taxon>Pentapetalae</taxon>
        <taxon>asterids</taxon>
        <taxon>lamiids</taxon>
        <taxon>Lamiales</taxon>
        <taxon>Oleaceae</taxon>
        <taxon>Oleeae</taxon>
        <taxon>Olea</taxon>
    </lineage>
</organism>
<dbReference type="InterPro" id="IPR000916">
    <property type="entry name" value="Bet_v_I/MLP"/>
</dbReference>
<accession>A0A8S0UCF1</accession>
<dbReference type="EMBL" id="CACTIH010007483">
    <property type="protein sequence ID" value="CAA3014383.1"/>
    <property type="molecule type" value="Genomic_DNA"/>
</dbReference>
<dbReference type="Gramene" id="OE9A064574T1">
    <property type="protein sequence ID" value="OE9A064574C1"/>
    <property type="gene ID" value="OE9A064574"/>
</dbReference>
<dbReference type="AlphaFoldDB" id="A0A8S0UCF1"/>
<dbReference type="SUPFAM" id="SSF55961">
    <property type="entry name" value="Bet v1-like"/>
    <property type="match status" value="1"/>
</dbReference>
<dbReference type="InterPro" id="IPR023393">
    <property type="entry name" value="START-like_dom_sf"/>
</dbReference>
<dbReference type="Pfam" id="PF00407">
    <property type="entry name" value="Bet_v_1"/>
    <property type="match status" value="1"/>
</dbReference>
<dbReference type="GO" id="GO:0006952">
    <property type="term" value="P:defense response"/>
    <property type="evidence" value="ECO:0007669"/>
    <property type="project" value="InterPro"/>
</dbReference>
<dbReference type="Gene3D" id="3.30.530.20">
    <property type="match status" value="1"/>
</dbReference>
<evidence type="ECO:0000313" key="3">
    <source>
        <dbReference type="Proteomes" id="UP000594638"/>
    </source>
</evidence>
<dbReference type="PANTHER" id="PTHR31907">
    <property type="entry name" value="MLP-LIKE PROTEIN 423"/>
    <property type="match status" value="1"/>
</dbReference>
<proteinExistence type="predicted"/>